<dbReference type="SUPFAM" id="SSF55781">
    <property type="entry name" value="GAF domain-like"/>
    <property type="match status" value="1"/>
</dbReference>
<dbReference type="SMART" id="SM00065">
    <property type="entry name" value="GAF"/>
    <property type="match status" value="1"/>
</dbReference>
<proteinExistence type="predicted"/>
<dbReference type="CDD" id="cd00130">
    <property type="entry name" value="PAS"/>
    <property type="match status" value="1"/>
</dbReference>
<dbReference type="InterPro" id="IPR000014">
    <property type="entry name" value="PAS"/>
</dbReference>
<evidence type="ECO:0000256" key="1">
    <source>
        <dbReference type="ARBA" id="ARBA00022801"/>
    </source>
</evidence>
<dbReference type="OrthoDB" id="319881at2"/>
<evidence type="ECO:0000256" key="2">
    <source>
        <dbReference type="SAM" id="MobiDB-lite"/>
    </source>
</evidence>
<evidence type="ECO:0000313" key="6">
    <source>
        <dbReference type="Proteomes" id="UP000199416"/>
    </source>
</evidence>
<dbReference type="AlphaFoldDB" id="A0A1G6VBA9"/>
<dbReference type="GO" id="GO:0016791">
    <property type="term" value="F:phosphatase activity"/>
    <property type="evidence" value="ECO:0007669"/>
    <property type="project" value="TreeGrafter"/>
</dbReference>
<dbReference type="Pfam" id="PF13185">
    <property type="entry name" value="GAF_2"/>
    <property type="match status" value="1"/>
</dbReference>
<dbReference type="Pfam" id="PF07228">
    <property type="entry name" value="SpoIIE"/>
    <property type="match status" value="1"/>
</dbReference>
<dbReference type="EMBL" id="FMZF01000008">
    <property type="protein sequence ID" value="SDD50949.1"/>
    <property type="molecule type" value="Genomic_DNA"/>
</dbReference>
<dbReference type="SUPFAM" id="SSF55785">
    <property type="entry name" value="PYP-like sensor domain (PAS domain)"/>
    <property type="match status" value="1"/>
</dbReference>
<dbReference type="InterPro" id="IPR029016">
    <property type="entry name" value="GAF-like_dom_sf"/>
</dbReference>
<dbReference type="Proteomes" id="UP000199416">
    <property type="component" value="Unassembled WGS sequence"/>
</dbReference>
<feature type="domain" description="GAF" evidence="3">
    <location>
        <begin position="202"/>
        <end position="337"/>
    </location>
</feature>
<dbReference type="InterPro" id="IPR035965">
    <property type="entry name" value="PAS-like_dom_sf"/>
</dbReference>
<dbReference type="InterPro" id="IPR036457">
    <property type="entry name" value="PPM-type-like_dom_sf"/>
</dbReference>
<dbReference type="STRING" id="1190417.SAMN05660690_4441"/>
<gene>
    <name evidence="5" type="ORF">SAMN05660690_4441</name>
</gene>
<dbReference type="SMART" id="SM00331">
    <property type="entry name" value="PP2C_SIG"/>
    <property type="match status" value="1"/>
</dbReference>
<protein>
    <submittedName>
        <fullName evidence="5">PAS domain S-box-containing protein</fullName>
    </submittedName>
</protein>
<dbReference type="Gene3D" id="3.30.450.20">
    <property type="entry name" value="PAS domain"/>
    <property type="match status" value="1"/>
</dbReference>
<evidence type="ECO:0000313" key="5">
    <source>
        <dbReference type="EMBL" id="SDD50949.1"/>
    </source>
</evidence>
<dbReference type="Pfam" id="PF08448">
    <property type="entry name" value="PAS_4"/>
    <property type="match status" value="1"/>
</dbReference>
<dbReference type="PANTHER" id="PTHR43156">
    <property type="entry name" value="STAGE II SPORULATION PROTEIN E-RELATED"/>
    <property type="match status" value="1"/>
</dbReference>
<dbReference type="InterPro" id="IPR052016">
    <property type="entry name" value="Bact_Sigma-Reg"/>
</dbReference>
<sequence>MDQELPVPDWTRVFDVAPVPLVLLTPDLVIVHPNRALLQQAGRTHEETVGRSLFDVFPVPPDDPAADGPANLRTTLEQARDTGRPVVMQIQRYAIPRPDGTFEERYWSPVHVPVLDDDGRVVFLLHRTEDITHYVRLRDEARGEADREQRRVADVEADLLTRTRELESAVTELRAVGARQRRTAQSLAGLAAIVSALAAAESRPQLVDLLAEHGGAALGASLLALALPGLPGGDLVLTASGAPVGRRLAADAQHPAAVAARGRRVLVGDAGAQPPPAAGLRSWAALPLRSGDRLLGSLTVGWPGPRVFEDHDVRVLEALAVQTVQAVERVTRLEDERRLASATRSLAETLQRSLLTDPPHRPGLDLAVRYRPAAVEAQVGGDWYDAFAAGEGTTLVIGDVTGHDRMAAAVMGQVRNALRGIAHAVDGPPSRVLAVLDGALAALGTSTLVTAVVARVGPAPEGEGAGARSLIWSSAGHLPPLVVPPGGGPRLLGGRPDLLLGVDPTRARHDGTETLPPGTTVVLYTDGLVERRDADLDAGLDRLLAAAGDLAELPAEEVCDALLARLAPQRADDVALLALRVHPAPGPRAEPSPAPVRGARVPAVPDPNGALPHGLP</sequence>
<reference evidence="6" key="1">
    <citation type="submission" date="2016-10" db="EMBL/GenBank/DDBJ databases">
        <authorList>
            <person name="Varghese N."/>
            <person name="Submissions S."/>
        </authorList>
    </citation>
    <scope>NUCLEOTIDE SEQUENCE [LARGE SCALE GENOMIC DNA]</scope>
    <source>
        <strain evidence="6">DSM 45421</strain>
    </source>
</reference>
<feature type="domain" description="PPM-type phosphatase" evidence="4">
    <location>
        <begin position="364"/>
        <end position="581"/>
    </location>
</feature>
<dbReference type="RefSeq" id="WP_091369028.1">
    <property type="nucleotide sequence ID" value="NZ_FMZF01000008.1"/>
</dbReference>
<name>A0A1G6VBA9_9ACTN</name>
<dbReference type="Gene3D" id="3.30.450.40">
    <property type="match status" value="1"/>
</dbReference>
<keyword evidence="6" id="KW-1185">Reference proteome</keyword>
<dbReference type="InterPro" id="IPR003018">
    <property type="entry name" value="GAF"/>
</dbReference>
<feature type="region of interest" description="Disordered" evidence="2">
    <location>
        <begin position="584"/>
        <end position="616"/>
    </location>
</feature>
<keyword evidence="1" id="KW-0378">Hydrolase</keyword>
<evidence type="ECO:0000259" key="3">
    <source>
        <dbReference type="SMART" id="SM00065"/>
    </source>
</evidence>
<feature type="compositionally biased region" description="Pro residues" evidence="2">
    <location>
        <begin position="584"/>
        <end position="594"/>
    </location>
</feature>
<evidence type="ECO:0000259" key="4">
    <source>
        <dbReference type="SMART" id="SM00331"/>
    </source>
</evidence>
<organism evidence="5 6">
    <name type="scientific">Geodermatophilus telluris</name>
    <dbReference type="NCBI Taxonomy" id="1190417"/>
    <lineage>
        <taxon>Bacteria</taxon>
        <taxon>Bacillati</taxon>
        <taxon>Actinomycetota</taxon>
        <taxon>Actinomycetes</taxon>
        <taxon>Geodermatophilales</taxon>
        <taxon>Geodermatophilaceae</taxon>
        <taxon>Geodermatophilus</taxon>
    </lineage>
</organism>
<dbReference type="InterPro" id="IPR013656">
    <property type="entry name" value="PAS_4"/>
</dbReference>
<dbReference type="InterPro" id="IPR001932">
    <property type="entry name" value="PPM-type_phosphatase-like_dom"/>
</dbReference>
<dbReference type="PANTHER" id="PTHR43156:SF2">
    <property type="entry name" value="STAGE II SPORULATION PROTEIN E"/>
    <property type="match status" value="1"/>
</dbReference>
<dbReference type="Gene3D" id="3.60.40.10">
    <property type="entry name" value="PPM-type phosphatase domain"/>
    <property type="match status" value="1"/>
</dbReference>
<accession>A0A1G6VBA9</accession>